<proteinExistence type="predicted"/>
<accession>A0ABD1YF11</accession>
<dbReference type="EMBL" id="JBHFFA010000004">
    <property type="protein sequence ID" value="KAL2629373.1"/>
    <property type="molecule type" value="Genomic_DNA"/>
</dbReference>
<dbReference type="AlphaFoldDB" id="A0ABD1YF11"/>
<feature type="compositionally biased region" description="Acidic residues" evidence="1">
    <location>
        <begin position="74"/>
        <end position="83"/>
    </location>
</feature>
<keyword evidence="3" id="KW-1185">Reference proteome</keyword>
<evidence type="ECO:0000256" key="1">
    <source>
        <dbReference type="SAM" id="MobiDB-lite"/>
    </source>
</evidence>
<sequence>MDRSVSLPNSSYVSNGDSHQPHLKAARSLGASPSLHRKRVSWVPDIVDNEDVTKKSFKKEPYVSSAVSSSTNWDEFDREDPSL</sequence>
<reference evidence="2 3" key="1">
    <citation type="submission" date="2024-09" db="EMBL/GenBank/DDBJ databases">
        <title>Chromosome-scale assembly of Riccia fluitans.</title>
        <authorList>
            <person name="Paukszto L."/>
            <person name="Sawicki J."/>
            <person name="Karawczyk K."/>
            <person name="Piernik-Szablinska J."/>
            <person name="Szczecinska M."/>
            <person name="Mazdziarz M."/>
        </authorList>
    </citation>
    <scope>NUCLEOTIDE SEQUENCE [LARGE SCALE GENOMIC DNA]</scope>
    <source>
        <strain evidence="2">Rf_01</strain>
        <tissue evidence="2">Aerial parts of the thallus</tissue>
    </source>
</reference>
<gene>
    <name evidence="2" type="ORF">R1flu_014059</name>
</gene>
<evidence type="ECO:0000313" key="3">
    <source>
        <dbReference type="Proteomes" id="UP001605036"/>
    </source>
</evidence>
<protein>
    <submittedName>
        <fullName evidence="2">Uncharacterized protein</fullName>
    </submittedName>
</protein>
<dbReference type="Proteomes" id="UP001605036">
    <property type="component" value="Unassembled WGS sequence"/>
</dbReference>
<name>A0ABD1YF11_9MARC</name>
<comment type="caution">
    <text evidence="2">The sequence shown here is derived from an EMBL/GenBank/DDBJ whole genome shotgun (WGS) entry which is preliminary data.</text>
</comment>
<organism evidence="2 3">
    <name type="scientific">Riccia fluitans</name>
    <dbReference type="NCBI Taxonomy" id="41844"/>
    <lineage>
        <taxon>Eukaryota</taxon>
        <taxon>Viridiplantae</taxon>
        <taxon>Streptophyta</taxon>
        <taxon>Embryophyta</taxon>
        <taxon>Marchantiophyta</taxon>
        <taxon>Marchantiopsida</taxon>
        <taxon>Marchantiidae</taxon>
        <taxon>Marchantiales</taxon>
        <taxon>Ricciaceae</taxon>
        <taxon>Riccia</taxon>
    </lineage>
</organism>
<feature type="region of interest" description="Disordered" evidence="1">
    <location>
        <begin position="59"/>
        <end position="83"/>
    </location>
</feature>
<feature type="region of interest" description="Disordered" evidence="1">
    <location>
        <begin position="1"/>
        <end position="34"/>
    </location>
</feature>
<feature type="compositionally biased region" description="Polar residues" evidence="1">
    <location>
        <begin position="1"/>
        <end position="18"/>
    </location>
</feature>
<evidence type="ECO:0000313" key="2">
    <source>
        <dbReference type="EMBL" id="KAL2629373.1"/>
    </source>
</evidence>